<accession>A0A9D2IM28</accession>
<dbReference type="EMBL" id="DXCC01000015">
    <property type="protein sequence ID" value="HIZ15182.1"/>
    <property type="molecule type" value="Genomic_DNA"/>
</dbReference>
<reference evidence="1" key="1">
    <citation type="journal article" date="2021" name="PeerJ">
        <title>Extensive microbial diversity within the chicken gut microbiome revealed by metagenomics and culture.</title>
        <authorList>
            <person name="Gilroy R."/>
            <person name="Ravi A."/>
            <person name="Getino M."/>
            <person name="Pursley I."/>
            <person name="Horton D.L."/>
            <person name="Alikhan N.F."/>
            <person name="Baker D."/>
            <person name="Gharbi K."/>
            <person name="Hall N."/>
            <person name="Watson M."/>
            <person name="Adriaenssens E.M."/>
            <person name="Foster-Nyarko E."/>
            <person name="Jarju S."/>
            <person name="Secka A."/>
            <person name="Antonio M."/>
            <person name="Oren A."/>
            <person name="Chaudhuri R.R."/>
            <person name="La Ragione R."/>
            <person name="Hildebrand F."/>
            <person name="Pallen M.J."/>
        </authorList>
    </citation>
    <scope>NUCLEOTIDE SEQUENCE</scope>
    <source>
        <strain evidence="1">ChiHjej11B10-19426</strain>
    </source>
</reference>
<comment type="caution">
    <text evidence="1">The sequence shown here is derived from an EMBL/GenBank/DDBJ whole genome shotgun (WGS) entry which is preliminary data.</text>
</comment>
<evidence type="ECO:0000313" key="1">
    <source>
        <dbReference type="EMBL" id="HIZ15182.1"/>
    </source>
</evidence>
<dbReference type="AlphaFoldDB" id="A0A9D2IM28"/>
<evidence type="ECO:0000313" key="2">
    <source>
        <dbReference type="Proteomes" id="UP000824014"/>
    </source>
</evidence>
<dbReference type="Proteomes" id="UP000824014">
    <property type="component" value="Unassembled WGS sequence"/>
</dbReference>
<protein>
    <submittedName>
        <fullName evidence="1">Uncharacterized protein</fullName>
    </submittedName>
</protein>
<sequence>MIKDALIAVKTALQNVSALRYSGEDWGQLDYFRQVPVRFPCALVEVEQVTYSDNSRRCQQGVALLTVRIADNRIFNGSFQSPASEEEFAMYDLLQTIYATLQGLSGTTFSPLTRRNLIRVRRDDSIREFRMSFEFAFTDNDASSKR</sequence>
<gene>
    <name evidence="1" type="ORF">H9816_04660</name>
</gene>
<proteinExistence type="predicted"/>
<organism evidence="1 2">
    <name type="scientific">Candidatus Tidjanibacter faecipullorum</name>
    <dbReference type="NCBI Taxonomy" id="2838766"/>
    <lineage>
        <taxon>Bacteria</taxon>
        <taxon>Pseudomonadati</taxon>
        <taxon>Bacteroidota</taxon>
        <taxon>Bacteroidia</taxon>
        <taxon>Bacteroidales</taxon>
        <taxon>Rikenellaceae</taxon>
        <taxon>Tidjanibacter</taxon>
    </lineage>
</organism>
<reference evidence="1" key="2">
    <citation type="submission" date="2021-04" db="EMBL/GenBank/DDBJ databases">
        <authorList>
            <person name="Gilroy R."/>
        </authorList>
    </citation>
    <scope>NUCLEOTIDE SEQUENCE</scope>
    <source>
        <strain evidence="1">ChiHjej11B10-19426</strain>
    </source>
</reference>
<name>A0A9D2IM28_9BACT</name>